<comment type="caution">
    <text evidence="2">The sequence shown here is derived from an EMBL/GenBank/DDBJ whole genome shotgun (WGS) entry which is preliminary data.</text>
</comment>
<dbReference type="GO" id="GO:0016866">
    <property type="term" value="F:intramolecular transferase activity"/>
    <property type="evidence" value="ECO:0007669"/>
    <property type="project" value="InterPro"/>
</dbReference>
<protein>
    <submittedName>
        <fullName evidence="2">Methylmalonyl-CoA mutase</fullName>
    </submittedName>
</protein>
<sequence>MEPIFSDLFPTVDKAAWLTQVQKELNNARTGDVPYERLRWHVNDGFTIEPYYTHDDLNELPLETIQHAQKPFPGWLTAPAYVVTNEKQGNTVLRNHLANGADALVIALSDPSNLAHLLNGIKLSDTPVFFRTDNSTQLVATLNTIAPYRLRGGLLVDPAAHWIQSNQQLTTGYQSVVDLTKATSDSPQFRTVCATSHPFHNAGATATQELAFLFASLADQYDYLTDAGLSIDQIVTKTILSVSVGISYFIEIAKLRALRVLMNRFNSCYSSAIDTVPLIHGQTSTFYDATATPYTNLLRGTTEAMSAVIGGCDVLTVRPFDAVLTRSSASEASAFSDRIARNVSTLLKEESYLNKVADPSAGSYYIEYVTHQLIEAAWTLFLDIEKRGGFAKAFTDGFIPAQIEQAYHDKVAAVRNGNVIVGVTKFRFDEPTNQLNTDAEGQSTTSLLPDRRLAAEFE</sequence>
<dbReference type="AlphaFoldDB" id="A0A6M0ILA9"/>
<dbReference type="PANTHER" id="PTHR48101">
    <property type="entry name" value="METHYLMALONYL-COA MUTASE, MITOCHONDRIAL-RELATED"/>
    <property type="match status" value="1"/>
</dbReference>
<evidence type="ECO:0000313" key="3">
    <source>
        <dbReference type="Proteomes" id="UP000477386"/>
    </source>
</evidence>
<dbReference type="InterPro" id="IPR006099">
    <property type="entry name" value="MeMalonylCoA_mutase_a/b_cat"/>
</dbReference>
<dbReference type="SUPFAM" id="SSF51703">
    <property type="entry name" value="Cobalamin (vitamin B12)-dependent enzymes"/>
    <property type="match status" value="1"/>
</dbReference>
<dbReference type="InterPro" id="IPR016176">
    <property type="entry name" value="Cbl-dep_enz_cat"/>
</dbReference>
<accession>A0A6M0ILA9</accession>
<proteinExistence type="predicted"/>
<evidence type="ECO:0000313" key="2">
    <source>
        <dbReference type="EMBL" id="NEU69090.1"/>
    </source>
</evidence>
<evidence type="ECO:0000259" key="1">
    <source>
        <dbReference type="Pfam" id="PF01642"/>
    </source>
</evidence>
<keyword evidence="3" id="KW-1185">Reference proteome</keyword>
<dbReference type="Gene3D" id="3.20.20.240">
    <property type="entry name" value="Methylmalonyl-CoA mutase"/>
    <property type="match status" value="1"/>
</dbReference>
<gene>
    <name evidence="2" type="ORF">GK091_19550</name>
</gene>
<dbReference type="Pfam" id="PF01642">
    <property type="entry name" value="MM_CoA_mutase"/>
    <property type="match status" value="1"/>
</dbReference>
<dbReference type="EMBL" id="JAAGNZ010000002">
    <property type="protein sequence ID" value="NEU69090.1"/>
    <property type="molecule type" value="Genomic_DNA"/>
</dbReference>
<organism evidence="2 3">
    <name type="scientific">Spirosoma agri</name>
    <dbReference type="NCBI Taxonomy" id="1987381"/>
    <lineage>
        <taxon>Bacteria</taxon>
        <taxon>Pseudomonadati</taxon>
        <taxon>Bacteroidota</taxon>
        <taxon>Cytophagia</taxon>
        <taxon>Cytophagales</taxon>
        <taxon>Cytophagaceae</taxon>
        <taxon>Spirosoma</taxon>
    </lineage>
</organism>
<feature type="domain" description="Methylmalonyl-CoA mutase alpha/beta chain catalytic" evidence="1">
    <location>
        <begin position="109"/>
        <end position="436"/>
    </location>
</feature>
<dbReference type="RefSeq" id="WP_164041569.1">
    <property type="nucleotide sequence ID" value="NZ_JAAGNZ010000002.1"/>
</dbReference>
<dbReference type="GO" id="GO:0031419">
    <property type="term" value="F:cobalamin binding"/>
    <property type="evidence" value="ECO:0007669"/>
    <property type="project" value="InterPro"/>
</dbReference>
<dbReference type="PANTHER" id="PTHR48101:SF1">
    <property type="entry name" value="METHYLMALONYL-COA MUTASE, LARGE SUBUNIT"/>
    <property type="match status" value="1"/>
</dbReference>
<dbReference type="Proteomes" id="UP000477386">
    <property type="component" value="Unassembled WGS sequence"/>
</dbReference>
<name>A0A6M0ILA9_9BACT</name>
<reference evidence="2 3" key="1">
    <citation type="submission" date="2020-02" db="EMBL/GenBank/DDBJ databases">
        <title>Draft genome sequence of two Spirosoma agri KCTC 52727 and Spirosoma terrae KCTC 52035.</title>
        <authorList>
            <person name="Rojas J."/>
            <person name="Ambika Manirajan B."/>
            <person name="Ratering S."/>
            <person name="Suarez C."/>
            <person name="Schnell S."/>
        </authorList>
    </citation>
    <scope>NUCLEOTIDE SEQUENCE [LARGE SCALE GENOMIC DNA]</scope>
    <source>
        <strain evidence="2 3">KCTC 52727</strain>
    </source>
</reference>